<sequence length="560" mass="61694">MYSNEDYLLELLCEAQLVTQEHIDYVRANLNGSESVVEGLIRHNYLSEEQVAQVCAHNSSMDFIDLTHTPLDPDLISRVPADAAKRYHFVPLVDDGVYMTVAVADPLDFEMLDSLPHLLGREITPVVATYSAVAHVVHQYYGGAAADDAAANEFVVIGAGGGKAETASAEDAPIIRIVQNILSEAFKMRVSDIHIEPMETYLRIRYRVDGKLIEVDQHPKKLHPAIIARCKVMSGTMSIAEKRLPQDGRIQIRFGGKEIDLRVSSVPSNHGESIVMRILDKSALMLGLGELGFLSDDQESFEKLIRLPDGIVLVTGPTGSGKTTTLYACLNYINKPDRKIITVEDPVEYEMPGVNQVMVKTDIGMTFAAALRAMMRQAPNVIMVGEIRDAETANIAINASLTGHLVMSTLHTNDAPSAVARLADIGVKKFLIASSLRAVIAQRLTRKLCPECKSPIELDDRQIRILGIDPQMLTGNTVYGPNGCGKCRNTGFKGRMGIFEFLKVDDEVRHMINQDMSSPQLRRRARELGMRTLREDGIRKILAGMTAPDEVINVTMADSD</sequence>
<evidence type="ECO:0000256" key="1">
    <source>
        <dbReference type="ARBA" id="ARBA00006611"/>
    </source>
</evidence>
<dbReference type="PANTHER" id="PTHR30258:SF3">
    <property type="entry name" value="SLL1921 PROTEIN"/>
    <property type="match status" value="1"/>
</dbReference>
<evidence type="ECO:0000256" key="2">
    <source>
        <dbReference type="ARBA" id="ARBA00022741"/>
    </source>
</evidence>
<evidence type="ECO:0000256" key="3">
    <source>
        <dbReference type="ARBA" id="ARBA00022840"/>
    </source>
</evidence>
<keyword evidence="2" id="KW-0547">Nucleotide-binding</keyword>
<comment type="similarity">
    <text evidence="1">Belongs to the GSP E family.</text>
</comment>
<evidence type="ECO:0000313" key="5">
    <source>
        <dbReference type="EMBL" id="MBK1790841.1"/>
    </source>
</evidence>
<dbReference type="SUPFAM" id="SSF52540">
    <property type="entry name" value="P-loop containing nucleoside triphosphate hydrolases"/>
    <property type="match status" value="1"/>
</dbReference>
<dbReference type="Gene3D" id="3.40.50.300">
    <property type="entry name" value="P-loop containing nucleotide triphosphate hydrolases"/>
    <property type="match status" value="1"/>
</dbReference>
<reference evidence="5" key="1">
    <citation type="submission" date="2021-01" db="EMBL/GenBank/DDBJ databases">
        <title>Modified the classification status of verrucomicrobia.</title>
        <authorList>
            <person name="Feng X."/>
        </authorList>
    </citation>
    <scope>NUCLEOTIDE SEQUENCE</scope>
    <source>
        <strain evidence="5">_KCTC 22039</strain>
    </source>
</reference>
<dbReference type="PANTHER" id="PTHR30258">
    <property type="entry name" value="TYPE II SECRETION SYSTEM PROTEIN GSPE-RELATED"/>
    <property type="match status" value="1"/>
</dbReference>
<evidence type="ECO:0000313" key="6">
    <source>
        <dbReference type="Proteomes" id="UP000624703"/>
    </source>
</evidence>
<dbReference type="InterPro" id="IPR001482">
    <property type="entry name" value="T2SS/T4SS_dom"/>
</dbReference>
<accession>A0A8J7SJ25</accession>
<gene>
    <name evidence="5" type="ORF">JIN82_06695</name>
</gene>
<name>A0A8J7SJ25_9BACT</name>
<comment type="caution">
    <text evidence="5">The sequence shown here is derived from an EMBL/GenBank/DDBJ whole genome shotgun (WGS) entry which is preliminary data.</text>
</comment>
<dbReference type="GO" id="GO:0005524">
    <property type="term" value="F:ATP binding"/>
    <property type="evidence" value="ECO:0007669"/>
    <property type="project" value="UniProtKB-KW"/>
</dbReference>
<protein>
    <submittedName>
        <fullName evidence="5">Type II/IV secretion system protein</fullName>
    </submittedName>
</protein>
<dbReference type="Proteomes" id="UP000624703">
    <property type="component" value="Unassembled WGS sequence"/>
</dbReference>
<organism evidence="5 6">
    <name type="scientific">Persicirhabdus sediminis</name>
    <dbReference type="NCBI Taxonomy" id="454144"/>
    <lineage>
        <taxon>Bacteria</taxon>
        <taxon>Pseudomonadati</taxon>
        <taxon>Verrucomicrobiota</taxon>
        <taxon>Verrucomicrobiia</taxon>
        <taxon>Verrucomicrobiales</taxon>
        <taxon>Verrucomicrobiaceae</taxon>
        <taxon>Persicirhabdus</taxon>
    </lineage>
</organism>
<evidence type="ECO:0000259" key="4">
    <source>
        <dbReference type="SMART" id="SM00382"/>
    </source>
</evidence>
<dbReference type="EMBL" id="JAENIM010000034">
    <property type="protein sequence ID" value="MBK1790841.1"/>
    <property type="molecule type" value="Genomic_DNA"/>
</dbReference>
<dbReference type="Gene3D" id="3.30.300.160">
    <property type="entry name" value="Type II secretion system, protein E, N-terminal domain"/>
    <property type="match status" value="1"/>
</dbReference>
<dbReference type="Gene3D" id="3.30.450.90">
    <property type="match status" value="1"/>
</dbReference>
<proteinExistence type="inferred from homology"/>
<keyword evidence="6" id="KW-1185">Reference proteome</keyword>
<dbReference type="InterPro" id="IPR027417">
    <property type="entry name" value="P-loop_NTPase"/>
</dbReference>
<keyword evidence="3" id="KW-0067">ATP-binding</keyword>
<dbReference type="InterPro" id="IPR037257">
    <property type="entry name" value="T2SS_E_N_sf"/>
</dbReference>
<dbReference type="InterPro" id="IPR007831">
    <property type="entry name" value="T2SS_GspE_N"/>
</dbReference>
<dbReference type="SMART" id="SM00382">
    <property type="entry name" value="AAA"/>
    <property type="match status" value="1"/>
</dbReference>
<feature type="domain" description="AAA+ ATPase" evidence="4">
    <location>
        <begin position="308"/>
        <end position="431"/>
    </location>
</feature>
<dbReference type="Pfam" id="PF00437">
    <property type="entry name" value="T2SSE"/>
    <property type="match status" value="1"/>
</dbReference>
<dbReference type="FunFam" id="3.30.450.90:FF:000001">
    <property type="entry name" value="Type II secretion system ATPase GspE"/>
    <property type="match status" value="1"/>
</dbReference>
<dbReference type="CDD" id="cd01129">
    <property type="entry name" value="PulE-GspE-like"/>
    <property type="match status" value="1"/>
</dbReference>
<dbReference type="GO" id="GO:0005886">
    <property type="term" value="C:plasma membrane"/>
    <property type="evidence" value="ECO:0007669"/>
    <property type="project" value="TreeGrafter"/>
</dbReference>
<dbReference type="InterPro" id="IPR003593">
    <property type="entry name" value="AAA+_ATPase"/>
</dbReference>
<dbReference type="GO" id="GO:0016887">
    <property type="term" value="F:ATP hydrolysis activity"/>
    <property type="evidence" value="ECO:0007669"/>
    <property type="project" value="TreeGrafter"/>
</dbReference>
<dbReference type="FunFam" id="3.40.50.300:FF:000398">
    <property type="entry name" value="Type IV pilus assembly ATPase PilB"/>
    <property type="match status" value="1"/>
</dbReference>
<dbReference type="AlphaFoldDB" id="A0A8J7SJ25"/>
<dbReference type="SUPFAM" id="SSF160246">
    <property type="entry name" value="EspE N-terminal domain-like"/>
    <property type="match status" value="1"/>
</dbReference>
<dbReference type="Pfam" id="PF05157">
    <property type="entry name" value="MshEN"/>
    <property type="match status" value="1"/>
</dbReference>